<dbReference type="PANTHER" id="PTHR11889">
    <property type="entry name" value="HEDGEHOG"/>
    <property type="match status" value="1"/>
</dbReference>
<evidence type="ECO:0000313" key="3">
    <source>
        <dbReference type="Proteomes" id="UP000507470"/>
    </source>
</evidence>
<dbReference type="GO" id="GO:0007267">
    <property type="term" value="P:cell-cell signaling"/>
    <property type="evidence" value="ECO:0007669"/>
    <property type="project" value="InterPro"/>
</dbReference>
<accession>A0A6J8B4G9</accession>
<sequence length="1845" mass="207691">MNADGSAITEYEYMLHESGKPNASVIIAGTQHNTTVDFQISKCSNIKYELNRTEIISAQQISQDAISVCVQTVDLESGIKHINVGVGSIPNGFEIQSLYPLSSHLHQVITGSFSHGMNLYVKAEAENHAGLKTIFTSRSFVFDETPPHISHNRTTLEYLLTNNETLVMAKSSWYVIDDESQVIYCEYCIGSSSTSCDIVKMTHTSELTSFETKPFHANHGSNVFATIRCINKVQLTGYGHYGPSFVSYLPPDSTNSKIQFITDTSTNSLVQSNDHSITLHWDAFEDLSELKTYSAQLSHDSVTLLDWIDVQNKNYLRISGVGMKENQNYTVCVTGRNLGGKESKIISNSITVHKKRPVLTGKQVIIEHLNDNDYKVEWSGVFAELLEHYEVNIGSMEGSSDILMPISTTELSRNVYISKDINELRIVPFRHDIDFHHPDSGERVKLQSNGELTDTVDLDRIEGIKRVICEKSKVLIASETNTVAKEWKAGQVIIGSSKWDCYRNTLGYNSKGIYAKILAVFFPTETGIVVHTEKAGAFDVIDEANIKFHYHPGNESSHPPDVRRRHRRYFANVLSELLRNIEWKANFSATVPWNYDLDRKSNGPSFRVATSENDTEYNVLFGSYNPTEDEVFSFNCNNCHGQSTFSYTFEMVIKKNAMNQPNIHHYLSKLETNTSMTLDTSLTTTNAMRVDISKTIMKTAPKILFTIPVAVVDDARIPPVTLTVNYEGETHVDINMTATDKVEAAHKYKLKGAYEIVQEYAAEHGMTGYVAAENWQIKTEHAETQTNQNLQLTTAVYQKMSVTTTIGWLARDMEINFSPPVEFRISPILTTVSFAEDVKRCTVDVLNIEGNFNVSDARLIVDAFDVPIWNTLLAEGFNRTVNITEEEIFRSCSADCFPDGKDDNSGTARDIVGHMKNKILRNDTSFYKLHQMVGNDILFASEEADTAVWCGYPGRPCARCTTKPAGYDDVDKCADRMMTSSLASKTSLLGKYVTSEWPNRKLIVHEAWDEPTSINPHGEHGNSSLHYEGRAAIVSISKDINKTTSLIDQDPNLTERLHELAVCSGFPYVSNKDDRKLVHVAVKGEEVTHTKRRKLEPVNSKDRLAFENALKKIETIVSADSCPDITVNPTDHWPTQYINEVDACGQTSYKFSREKEDAMQTLYEYSDLDVKFVDEGQVGQSCGLGRGCISCDKPSMSKSTWDWCATRIMSPRMALRLKRLAVLVKTDTTLKGGQIKVLKAFSDQRKDLYNDGRAIQLTYVKNGTQGDADQMKRLAALSVCSGFDFIKFPSTHIEAFVKEQSGFRTTLNQFPSGTVMISVNPPLENPGEFSYPESLQHESKKPALIRSLSDSTPLSKHFKIGDFKESSTSYLRIDSTLVECLDMVKDSFKQGMDVLKAYTTKSINMEMNSEWTQEQLDRFQIGQAVVIQHEEQTIESTTELTKLLMSTCTPALRLQRRGLSLSVREDGICSKQSKLRGGKYCVYVGLYPLERTEERQYVKISTSVKLMTTVNQLWKKVWENIKEYRSELTSGGPQIIPYNVEDVCRSSELGKGNEFLSFQLHHLGFCLNFKQKKRCERSLEARQAEALKLWTQMSSTASKNTLPTTEMKHAIVGCLVEVCGGCSGSGSKWDKKVTACVELVSKYISHTRKPLVKKTDKISVFNTENIPSAAHGLACNGDFKCVENVQLYSMFQTTINSKYKPEPNNSIEEALFDGHDNPSPLLEIVEQFVAKQAAGNVSVYIESVRDISALRNILKVLMIYNRDIECVTFLTLKGVRKDKLASAIQRKIETWAGSACPKWSRFAVVPYKIEDVHPSREARSIEDGRHRNKMKEKQRNWEIDWIMMT</sequence>
<dbReference type="InterPro" id="IPR050387">
    <property type="entry name" value="Hedgehog_Signaling"/>
</dbReference>
<dbReference type="InterPro" id="IPR000320">
    <property type="entry name" value="Hedgehog_signalling_dom"/>
</dbReference>
<organism evidence="2 3">
    <name type="scientific">Mytilus coruscus</name>
    <name type="common">Sea mussel</name>
    <dbReference type="NCBI Taxonomy" id="42192"/>
    <lineage>
        <taxon>Eukaryota</taxon>
        <taxon>Metazoa</taxon>
        <taxon>Spiralia</taxon>
        <taxon>Lophotrochozoa</taxon>
        <taxon>Mollusca</taxon>
        <taxon>Bivalvia</taxon>
        <taxon>Autobranchia</taxon>
        <taxon>Pteriomorphia</taxon>
        <taxon>Mytilida</taxon>
        <taxon>Mytiloidea</taxon>
        <taxon>Mytilidae</taxon>
        <taxon>Mytilinae</taxon>
        <taxon>Mytilus</taxon>
    </lineage>
</organism>
<dbReference type="GO" id="GO:0005113">
    <property type="term" value="F:patched binding"/>
    <property type="evidence" value="ECO:0007669"/>
    <property type="project" value="TreeGrafter"/>
</dbReference>
<dbReference type="GO" id="GO:0001708">
    <property type="term" value="P:cell fate specification"/>
    <property type="evidence" value="ECO:0007669"/>
    <property type="project" value="TreeGrafter"/>
</dbReference>
<dbReference type="Proteomes" id="UP000507470">
    <property type="component" value="Unassembled WGS sequence"/>
</dbReference>
<dbReference type="OrthoDB" id="6090619at2759"/>
<dbReference type="EMBL" id="CACVKT020002567">
    <property type="protein sequence ID" value="CAC5378363.1"/>
    <property type="molecule type" value="Genomic_DNA"/>
</dbReference>
<dbReference type="Gene3D" id="3.30.1380.10">
    <property type="match status" value="2"/>
</dbReference>
<proteinExistence type="predicted"/>
<name>A0A6J8B4G9_MYTCO</name>
<dbReference type="GO" id="GO:0005615">
    <property type="term" value="C:extracellular space"/>
    <property type="evidence" value="ECO:0007669"/>
    <property type="project" value="TreeGrafter"/>
</dbReference>
<dbReference type="GO" id="GO:0010468">
    <property type="term" value="P:regulation of gene expression"/>
    <property type="evidence" value="ECO:0007669"/>
    <property type="project" value="TreeGrafter"/>
</dbReference>
<dbReference type="GO" id="GO:0005509">
    <property type="term" value="F:calcium ion binding"/>
    <property type="evidence" value="ECO:0007669"/>
    <property type="project" value="TreeGrafter"/>
</dbReference>
<dbReference type="InterPro" id="IPR009045">
    <property type="entry name" value="Zn_M74/Hedgehog-like"/>
</dbReference>
<dbReference type="GO" id="GO:0007224">
    <property type="term" value="P:smoothened signaling pathway"/>
    <property type="evidence" value="ECO:0007669"/>
    <property type="project" value="TreeGrafter"/>
</dbReference>
<evidence type="ECO:0000259" key="1">
    <source>
        <dbReference type="Pfam" id="PF01085"/>
    </source>
</evidence>
<protein>
    <recommendedName>
        <fullName evidence="1">Hedgehog N-terminal signalling domain-containing protein</fullName>
    </recommendedName>
</protein>
<dbReference type="Pfam" id="PF01085">
    <property type="entry name" value="HH_signal"/>
    <property type="match status" value="2"/>
</dbReference>
<gene>
    <name evidence="2" type="ORF">MCOR_14574</name>
</gene>
<dbReference type="SUPFAM" id="SSF55166">
    <property type="entry name" value="Hedgehog/DD-peptidase"/>
    <property type="match status" value="2"/>
</dbReference>
<keyword evidence="3" id="KW-1185">Reference proteome</keyword>
<feature type="domain" description="Hedgehog N-terminal signalling" evidence="1">
    <location>
        <begin position="1205"/>
        <end position="1290"/>
    </location>
</feature>
<feature type="domain" description="Hedgehog N-terminal signalling" evidence="1">
    <location>
        <begin position="968"/>
        <end position="1080"/>
    </location>
</feature>
<evidence type="ECO:0000313" key="2">
    <source>
        <dbReference type="EMBL" id="CAC5378363.1"/>
    </source>
</evidence>
<dbReference type="PANTHER" id="PTHR11889:SF31">
    <property type="entry name" value="PROTEIN HEDGEHOG"/>
    <property type="match status" value="1"/>
</dbReference>
<reference evidence="2 3" key="1">
    <citation type="submission" date="2020-06" db="EMBL/GenBank/DDBJ databases">
        <authorList>
            <person name="Li R."/>
            <person name="Bekaert M."/>
        </authorList>
    </citation>
    <scope>NUCLEOTIDE SEQUENCE [LARGE SCALE GENOMIC DNA]</scope>
    <source>
        <strain evidence="3">wild</strain>
    </source>
</reference>